<evidence type="ECO:0000313" key="3">
    <source>
        <dbReference type="EMBL" id="MDC3424044.1"/>
    </source>
</evidence>
<dbReference type="CDD" id="cd06558">
    <property type="entry name" value="crotonase-like"/>
    <property type="match status" value="1"/>
</dbReference>
<dbReference type="InterPro" id="IPR001753">
    <property type="entry name" value="Enoyl-CoA_hydra/iso"/>
</dbReference>
<keyword evidence="4" id="KW-1185">Reference proteome</keyword>
<dbReference type="PROSITE" id="PS00166">
    <property type="entry name" value="ENOYL_COA_HYDRATASE"/>
    <property type="match status" value="1"/>
</dbReference>
<dbReference type="Proteomes" id="UP001145050">
    <property type="component" value="Unassembled WGS sequence"/>
</dbReference>
<proteinExistence type="inferred from homology"/>
<name>A0A9X4ALR8_9BACI</name>
<dbReference type="InterPro" id="IPR029045">
    <property type="entry name" value="ClpP/crotonase-like_dom_sf"/>
</dbReference>
<gene>
    <name evidence="3" type="ORF">NC797_05915</name>
</gene>
<dbReference type="GO" id="GO:0006635">
    <property type="term" value="P:fatty acid beta-oxidation"/>
    <property type="evidence" value="ECO:0007669"/>
    <property type="project" value="TreeGrafter"/>
</dbReference>
<comment type="caution">
    <text evidence="3">The sequence shown here is derived from an EMBL/GenBank/DDBJ whole genome shotgun (WGS) entry which is preliminary data.</text>
</comment>
<evidence type="ECO:0000256" key="1">
    <source>
        <dbReference type="ARBA" id="ARBA00005254"/>
    </source>
</evidence>
<sequence length="255" mass="28223">MRVMIKRAPDGKISLQETAKIAIVTINRPDARNALTKRMWGELAEIGRQIQSRPKNKVVILRGISGNFTAGSDIKEFCQMSVTEANEAFECMEETISIYENLPIPVIGALDGPSIGAGFVLSLACDLRVGTPLVSMGIPVSRLGIKLSPSFVRRIASLVGPSYTKEMVFTNEIYDSDKSEKLGLLNKVVSSTELDRYTISLAEYIGRQSRASLNAVKEAIDTSSYKNDMAWDFVDPDDFHEGCLAFVEKRYPNFK</sequence>
<dbReference type="GO" id="GO:0003824">
    <property type="term" value="F:catalytic activity"/>
    <property type="evidence" value="ECO:0007669"/>
    <property type="project" value="InterPro"/>
</dbReference>
<evidence type="ECO:0000313" key="4">
    <source>
        <dbReference type="Proteomes" id="UP001145050"/>
    </source>
</evidence>
<dbReference type="InterPro" id="IPR018376">
    <property type="entry name" value="Enoyl-CoA_hyd/isom_CS"/>
</dbReference>
<evidence type="ECO:0000256" key="2">
    <source>
        <dbReference type="RuleBase" id="RU003707"/>
    </source>
</evidence>
<dbReference type="Pfam" id="PF00378">
    <property type="entry name" value="ECH_1"/>
    <property type="match status" value="1"/>
</dbReference>
<dbReference type="PANTHER" id="PTHR11941">
    <property type="entry name" value="ENOYL-COA HYDRATASE-RELATED"/>
    <property type="match status" value="1"/>
</dbReference>
<dbReference type="RefSeq" id="WP_272435849.1">
    <property type="nucleotide sequence ID" value="NZ_JAMQKB010000004.1"/>
</dbReference>
<dbReference type="SUPFAM" id="SSF52096">
    <property type="entry name" value="ClpP/crotonase"/>
    <property type="match status" value="1"/>
</dbReference>
<comment type="similarity">
    <text evidence="1 2">Belongs to the enoyl-CoA hydratase/isomerase family.</text>
</comment>
<dbReference type="EMBL" id="JAMQKB010000004">
    <property type="protein sequence ID" value="MDC3424044.1"/>
    <property type="molecule type" value="Genomic_DNA"/>
</dbReference>
<dbReference type="Gene3D" id="3.90.226.10">
    <property type="entry name" value="2-enoyl-CoA Hydratase, Chain A, domain 1"/>
    <property type="match status" value="1"/>
</dbReference>
<accession>A0A9X4ALR8</accession>
<dbReference type="PANTHER" id="PTHR11941:SF54">
    <property type="entry name" value="ENOYL-COA HYDRATASE, MITOCHONDRIAL"/>
    <property type="match status" value="1"/>
</dbReference>
<reference evidence="3" key="1">
    <citation type="submission" date="2022-06" db="EMBL/GenBank/DDBJ databases">
        <title>Aquibacillus sp. a new bacterium isolated from soil saline samples.</title>
        <authorList>
            <person name="Galisteo C."/>
            <person name="De La Haba R."/>
            <person name="Sanchez-Porro C."/>
            <person name="Ventosa A."/>
        </authorList>
    </citation>
    <scope>NUCLEOTIDE SEQUENCE</scope>
    <source>
        <strain evidence="3">3ASR75-11</strain>
    </source>
</reference>
<protein>
    <submittedName>
        <fullName evidence="3">Enoyl-CoA hydratase-related protein</fullName>
    </submittedName>
</protein>
<organism evidence="3 4">
    <name type="scientific">Terrihalobacillus insolitus</name>
    <dbReference type="NCBI Taxonomy" id="2950438"/>
    <lineage>
        <taxon>Bacteria</taxon>
        <taxon>Bacillati</taxon>
        <taxon>Bacillota</taxon>
        <taxon>Bacilli</taxon>
        <taxon>Bacillales</taxon>
        <taxon>Bacillaceae</taxon>
        <taxon>Terrihalobacillus</taxon>
    </lineage>
</organism>
<dbReference type="AlphaFoldDB" id="A0A9X4ALR8"/>